<name>A0A160T6E8_9CHLR</name>
<dbReference type="EMBL" id="LN890655">
    <property type="protein sequence ID" value="CUS04828.2"/>
    <property type="molecule type" value="Genomic_DNA"/>
</dbReference>
<dbReference type="CDD" id="cd07750">
    <property type="entry name" value="PolyPPase_VTC_like"/>
    <property type="match status" value="1"/>
</dbReference>
<dbReference type="Proteomes" id="UP000215027">
    <property type="component" value="Chromosome I"/>
</dbReference>
<protein>
    <recommendedName>
        <fullName evidence="1">VTC domain-containing protein</fullName>
    </recommendedName>
</protein>
<proteinExistence type="predicted"/>
<dbReference type="AlphaFoldDB" id="A0A160T6E8"/>
<dbReference type="RefSeq" id="WP_157913176.1">
    <property type="nucleotide sequence ID" value="NZ_LN890655.1"/>
</dbReference>
<reference evidence="2" key="1">
    <citation type="submission" date="2016-01" db="EMBL/GenBank/DDBJ databases">
        <authorList>
            <person name="Mcilroy J.S."/>
            <person name="Karst M S."/>
            <person name="Albertsen M."/>
        </authorList>
    </citation>
    <scope>NUCLEOTIDE SEQUENCE</scope>
    <source>
        <strain evidence="2">Cfx-K</strain>
    </source>
</reference>
<keyword evidence="3" id="KW-1185">Reference proteome</keyword>
<dbReference type="InterPro" id="IPR018966">
    <property type="entry name" value="VTC_domain"/>
</dbReference>
<dbReference type="OrthoDB" id="148766at2"/>
<dbReference type="KEGG" id="pbf:CFX0092_A2950"/>
<dbReference type="GO" id="GO:0006799">
    <property type="term" value="P:polyphosphate biosynthetic process"/>
    <property type="evidence" value="ECO:0007669"/>
    <property type="project" value="UniProtKB-ARBA"/>
</dbReference>
<gene>
    <name evidence="2" type="ORF">CFX0092_A2950</name>
</gene>
<organism evidence="2 3">
    <name type="scientific">Candidatus Promineifilum breve</name>
    <dbReference type="NCBI Taxonomy" id="1806508"/>
    <lineage>
        <taxon>Bacteria</taxon>
        <taxon>Bacillati</taxon>
        <taxon>Chloroflexota</taxon>
        <taxon>Ardenticatenia</taxon>
        <taxon>Candidatus Promineifilales</taxon>
        <taxon>Candidatus Promineifilaceae</taxon>
        <taxon>Candidatus Promineifilum</taxon>
    </lineage>
</organism>
<dbReference type="Gene3D" id="3.20.100.30">
    <property type="entry name" value="VTC, catalytic tunnel domain"/>
    <property type="match status" value="1"/>
</dbReference>
<accession>A0A160T6E8</accession>
<sequence>MMKRIVLPETMEVPQFVEAPQRTTSWADLEPSLPHLLRRLAPISLDEMAEVALLDRSETKFVFHEDRLPELLAAVANEYRVLEINGNRLNHYRTLYFDTPEFTLFRRHQAGGRNRYKVRSRTYLDTDLSFMEVKHKVSADRTVKSRVKTAEFVERISPRTVAFLNTHLPANNWTLEPKLWNQYTRITLVGRHTPERVTIDLELQFVTNEGRAMRLPGLVIAEVKRDGAMHDSPFIRHMRAMSLRPTGFSKYCVGVSLLYDEVKHNHFKPQLRMVGKILQEGYYVN</sequence>
<dbReference type="InterPro" id="IPR042267">
    <property type="entry name" value="VTC_sf"/>
</dbReference>
<feature type="domain" description="VTC" evidence="1">
    <location>
        <begin position="56"/>
        <end position="259"/>
    </location>
</feature>
<dbReference type="Pfam" id="PF09359">
    <property type="entry name" value="VTC"/>
    <property type="match status" value="1"/>
</dbReference>
<evidence type="ECO:0000313" key="3">
    <source>
        <dbReference type="Proteomes" id="UP000215027"/>
    </source>
</evidence>
<evidence type="ECO:0000313" key="2">
    <source>
        <dbReference type="EMBL" id="CUS04828.2"/>
    </source>
</evidence>
<evidence type="ECO:0000259" key="1">
    <source>
        <dbReference type="Pfam" id="PF09359"/>
    </source>
</evidence>